<evidence type="ECO:0000256" key="8">
    <source>
        <dbReference type="ARBA" id="ARBA00022801"/>
    </source>
</evidence>
<dbReference type="GO" id="GO:0046872">
    <property type="term" value="F:metal ion binding"/>
    <property type="evidence" value="ECO:0007669"/>
    <property type="project" value="UniProtKB-KW"/>
</dbReference>
<evidence type="ECO:0000256" key="14">
    <source>
        <dbReference type="ARBA" id="ARBA00023121"/>
    </source>
</evidence>
<organism evidence="23 24">
    <name type="scientific">Microtus ochrogaster</name>
    <name type="common">Prairie vole</name>
    <dbReference type="NCBI Taxonomy" id="79684"/>
    <lineage>
        <taxon>Eukaryota</taxon>
        <taxon>Metazoa</taxon>
        <taxon>Chordata</taxon>
        <taxon>Craniata</taxon>
        <taxon>Vertebrata</taxon>
        <taxon>Euteleostomi</taxon>
        <taxon>Mammalia</taxon>
        <taxon>Eutheria</taxon>
        <taxon>Euarchontoglires</taxon>
        <taxon>Glires</taxon>
        <taxon>Rodentia</taxon>
        <taxon>Myomorpha</taxon>
        <taxon>Muroidea</taxon>
        <taxon>Cricetidae</taxon>
        <taxon>Arvicolinae</taxon>
        <taxon>Microtus</taxon>
    </lineage>
</organism>
<dbReference type="Pfam" id="PF01435">
    <property type="entry name" value="Peptidase_M48"/>
    <property type="match status" value="2"/>
</dbReference>
<dbReference type="EMBL" id="JAATJU010020600">
    <property type="protein sequence ID" value="KAH0516236.1"/>
    <property type="molecule type" value="Genomic_DNA"/>
</dbReference>
<evidence type="ECO:0000256" key="7">
    <source>
        <dbReference type="ARBA" id="ARBA00022792"/>
    </source>
</evidence>
<evidence type="ECO:0000256" key="20">
    <source>
        <dbReference type="ARBA" id="ARBA00040360"/>
    </source>
</evidence>
<sequence length="472" mass="53238">MSFLYGLQSSTRNRFLSGVNSLANWRQWKPLAGCPQARRPWVVNASRGLNTVSQRHSLTLQPGNFHFCRTSSNRKSRYFSNGQSQETGVLIDKRTVLTYCSLGVREGVGGPAPAALCSLSCPAARAARSFHTSPRALAAPVPLLLLILKPVQKLLAIIVGRGIRKWWQALPPNKKELFKDSVKKNKWKLLLGLSASGLLFVVFYFTHLEVSPVTGRSKLLLLGKEHFRLLSDLEYQVWMEEFNDAMLPERDPRYLTVKEVVYHLTQCNQDVPGISEINWVIHVVDSPDVNAFVLPNGQVFVFTGLLNSVTDTHQLSFLLGHEIAHAVLGHAYVFDRPYSRTLEAEADKIGLQLAAKACVDVRASSVFWQQMEFSERLHGYPKLPEWLSTHPSHGNRAEHLDRLIPQALKLREVCNCPPLSGPDPRLLFQLTMKHFLEDSEKEDLNITVKKQKPAAPPIQKQEQIPLTYMVEK</sequence>
<keyword evidence="5" id="KW-0812">Transmembrane</keyword>
<keyword evidence="7" id="KW-0999">Mitochondrion inner membrane</keyword>
<comment type="subunit">
    <text evidence="3">Homooligomer.</text>
</comment>
<evidence type="ECO:0000259" key="22">
    <source>
        <dbReference type="Pfam" id="PF01435"/>
    </source>
</evidence>
<dbReference type="Gene3D" id="3.30.2010.10">
    <property type="entry name" value="Metalloproteases ('zincins'), catalytic domain"/>
    <property type="match status" value="1"/>
</dbReference>
<reference evidence="23" key="1">
    <citation type="submission" date="2020-03" db="EMBL/GenBank/DDBJ databases">
        <title>Studies in the Genomics of Life Span.</title>
        <authorList>
            <person name="Glass D."/>
        </authorList>
    </citation>
    <scope>NUCLEOTIDE SEQUENCE</scope>
    <source>
        <strain evidence="23">LTLLF</strain>
        <tissue evidence="23">Muscle</tissue>
    </source>
</reference>
<dbReference type="PANTHER" id="PTHR22726">
    <property type="entry name" value="METALLOENDOPEPTIDASE OMA1"/>
    <property type="match status" value="1"/>
</dbReference>
<evidence type="ECO:0000256" key="2">
    <source>
        <dbReference type="ARBA" id="ARBA00004434"/>
    </source>
</evidence>
<dbReference type="GO" id="GO:0008289">
    <property type="term" value="F:lipid binding"/>
    <property type="evidence" value="ECO:0007669"/>
    <property type="project" value="UniProtKB-KW"/>
</dbReference>
<evidence type="ECO:0000256" key="6">
    <source>
        <dbReference type="ARBA" id="ARBA00022723"/>
    </source>
</evidence>
<feature type="domain" description="Peptidase M48" evidence="22">
    <location>
        <begin position="273"/>
        <end position="332"/>
    </location>
</feature>
<dbReference type="FunFam" id="3.30.2010.10:FF:000009">
    <property type="entry name" value="metalloendopeptidase OMA1, mitochondrial isoform X1"/>
    <property type="match status" value="1"/>
</dbReference>
<evidence type="ECO:0000313" key="24">
    <source>
        <dbReference type="Proteomes" id="UP000710432"/>
    </source>
</evidence>
<evidence type="ECO:0000256" key="18">
    <source>
        <dbReference type="ARBA" id="ARBA00023157"/>
    </source>
</evidence>
<dbReference type="Proteomes" id="UP000710432">
    <property type="component" value="Unassembled WGS sequence"/>
</dbReference>
<dbReference type="CDD" id="cd07331">
    <property type="entry name" value="M48C_Oma1_like"/>
    <property type="match status" value="1"/>
</dbReference>
<evidence type="ECO:0000256" key="17">
    <source>
        <dbReference type="ARBA" id="ARBA00023145"/>
    </source>
</evidence>
<gene>
    <name evidence="23" type="ORF">LTLLF_126485</name>
</gene>
<keyword evidence="14" id="KW-0446">Lipid-binding</keyword>
<keyword evidence="9" id="KW-0068">Autocatalytic cleavage</keyword>
<evidence type="ECO:0000256" key="13">
    <source>
        <dbReference type="ARBA" id="ARBA00023049"/>
    </source>
</evidence>
<keyword evidence="12" id="KW-1133">Transmembrane helix</keyword>
<dbReference type="GO" id="GO:0004222">
    <property type="term" value="F:metalloendopeptidase activity"/>
    <property type="evidence" value="ECO:0007669"/>
    <property type="project" value="InterPro"/>
</dbReference>
<name>A0A8J6GLX6_MICOH</name>
<evidence type="ECO:0000256" key="1">
    <source>
        <dbReference type="ARBA" id="ARBA00001947"/>
    </source>
</evidence>
<dbReference type="GO" id="GO:0006515">
    <property type="term" value="P:protein quality control for misfolded or incompletely synthesized proteins"/>
    <property type="evidence" value="ECO:0007669"/>
    <property type="project" value="TreeGrafter"/>
</dbReference>
<evidence type="ECO:0000256" key="16">
    <source>
        <dbReference type="ARBA" id="ARBA00023136"/>
    </source>
</evidence>
<dbReference type="PANTHER" id="PTHR22726:SF1">
    <property type="entry name" value="METALLOENDOPEPTIDASE OMA1, MITOCHONDRIAL"/>
    <property type="match status" value="1"/>
</dbReference>
<comment type="caution">
    <text evidence="23">The sequence shown here is derived from an EMBL/GenBank/DDBJ whole genome shotgun (WGS) entry which is preliminary data.</text>
</comment>
<comment type="similarity">
    <text evidence="19">Belongs to the peptidase M48 family.</text>
</comment>
<dbReference type="AlphaFoldDB" id="A0A8J6GLX6"/>
<comment type="subcellular location">
    <subcellularLocation>
        <location evidence="2">Mitochondrion inner membrane</location>
        <topology evidence="2">Single-pass membrane protein</topology>
    </subcellularLocation>
</comment>
<evidence type="ECO:0000256" key="19">
    <source>
        <dbReference type="ARBA" id="ARBA00038233"/>
    </source>
</evidence>
<evidence type="ECO:0000256" key="9">
    <source>
        <dbReference type="ARBA" id="ARBA00022813"/>
    </source>
</evidence>
<keyword evidence="16" id="KW-0472">Membrane</keyword>
<evidence type="ECO:0000256" key="21">
    <source>
        <dbReference type="ARBA" id="ARBA00042978"/>
    </source>
</evidence>
<evidence type="ECO:0000256" key="15">
    <source>
        <dbReference type="ARBA" id="ARBA00023128"/>
    </source>
</evidence>
<keyword evidence="13" id="KW-0482">Metalloprotease</keyword>
<keyword evidence="18" id="KW-1015">Disulfide bond</keyword>
<evidence type="ECO:0000256" key="4">
    <source>
        <dbReference type="ARBA" id="ARBA00022670"/>
    </source>
</evidence>
<comment type="cofactor">
    <cofactor evidence="1">
        <name>Zn(2+)</name>
        <dbReference type="ChEBI" id="CHEBI:29105"/>
    </cofactor>
</comment>
<protein>
    <recommendedName>
        <fullName evidence="20">Metalloendopeptidase OMA1, mitochondrial</fullName>
    </recommendedName>
    <alternativeName>
        <fullName evidence="21">Overlapping with the m-AAA protease 1 homolog</fullName>
    </alternativeName>
</protein>
<keyword evidence="8" id="KW-0378">Hydrolase</keyword>
<dbReference type="GO" id="GO:0034982">
    <property type="term" value="P:mitochondrial protein processing"/>
    <property type="evidence" value="ECO:0007669"/>
    <property type="project" value="TreeGrafter"/>
</dbReference>
<keyword evidence="15" id="KW-0496">Mitochondrion</keyword>
<evidence type="ECO:0000256" key="12">
    <source>
        <dbReference type="ARBA" id="ARBA00022989"/>
    </source>
</evidence>
<evidence type="ECO:0000256" key="11">
    <source>
        <dbReference type="ARBA" id="ARBA00022946"/>
    </source>
</evidence>
<keyword evidence="6" id="KW-0479">Metal-binding</keyword>
<accession>A0A8J6GLX6</accession>
<proteinExistence type="inferred from homology"/>
<evidence type="ECO:0000256" key="5">
    <source>
        <dbReference type="ARBA" id="ARBA00022692"/>
    </source>
</evidence>
<evidence type="ECO:0000256" key="10">
    <source>
        <dbReference type="ARBA" id="ARBA00022833"/>
    </source>
</evidence>
<keyword evidence="4" id="KW-0645">Protease</keyword>
<evidence type="ECO:0000313" key="23">
    <source>
        <dbReference type="EMBL" id="KAH0516236.1"/>
    </source>
</evidence>
<dbReference type="InterPro" id="IPR001915">
    <property type="entry name" value="Peptidase_M48"/>
</dbReference>
<feature type="domain" description="Peptidase M48" evidence="22">
    <location>
        <begin position="333"/>
        <end position="402"/>
    </location>
</feature>
<keyword evidence="10" id="KW-0862">Zinc</keyword>
<dbReference type="GO" id="GO:0005743">
    <property type="term" value="C:mitochondrial inner membrane"/>
    <property type="evidence" value="ECO:0007669"/>
    <property type="project" value="UniProtKB-SubCell"/>
</dbReference>
<evidence type="ECO:0000256" key="3">
    <source>
        <dbReference type="ARBA" id="ARBA00011182"/>
    </source>
</evidence>
<keyword evidence="11" id="KW-0809">Transit peptide</keyword>
<keyword evidence="17" id="KW-0865">Zymogen</keyword>
<dbReference type="InterPro" id="IPR051156">
    <property type="entry name" value="Mito/Outer_Membr_Metalloprot"/>
</dbReference>